<evidence type="ECO:0000313" key="2">
    <source>
        <dbReference type="EMBL" id="CAE8645406.1"/>
    </source>
</evidence>
<feature type="region of interest" description="Disordered" evidence="1">
    <location>
        <begin position="375"/>
        <end position="425"/>
    </location>
</feature>
<comment type="caution">
    <text evidence="2">The sequence shown here is derived from an EMBL/GenBank/DDBJ whole genome shotgun (WGS) entry which is preliminary data.</text>
</comment>
<feature type="compositionally biased region" description="Low complexity" evidence="1">
    <location>
        <begin position="386"/>
        <end position="399"/>
    </location>
</feature>
<feature type="compositionally biased region" description="Basic and acidic residues" evidence="1">
    <location>
        <begin position="376"/>
        <end position="385"/>
    </location>
</feature>
<protein>
    <submittedName>
        <fullName evidence="2">Uncharacterized protein</fullName>
    </submittedName>
</protein>
<feature type="non-terminal residue" evidence="2">
    <location>
        <position position="1"/>
    </location>
</feature>
<dbReference type="Proteomes" id="UP000626109">
    <property type="component" value="Unassembled WGS sequence"/>
</dbReference>
<gene>
    <name evidence="2" type="ORF">PGLA2088_LOCUS3874</name>
</gene>
<evidence type="ECO:0000256" key="1">
    <source>
        <dbReference type="SAM" id="MobiDB-lite"/>
    </source>
</evidence>
<organism evidence="2 3">
    <name type="scientific">Polarella glacialis</name>
    <name type="common">Dinoflagellate</name>
    <dbReference type="NCBI Taxonomy" id="89957"/>
    <lineage>
        <taxon>Eukaryota</taxon>
        <taxon>Sar</taxon>
        <taxon>Alveolata</taxon>
        <taxon>Dinophyceae</taxon>
        <taxon>Suessiales</taxon>
        <taxon>Suessiaceae</taxon>
        <taxon>Polarella</taxon>
    </lineage>
</organism>
<name>A0A813I381_POLGL</name>
<sequence>SNVDLNYEWAPPVGINATLLDHVAERLNGPWLCSFNVQDLALLCNSYAQLAHPAPPLFRLAAEELLWKLPDAGPRELALVAGSYAKLRAYDATLFRHLGALSLRSIEDIGPRHSANLLHAFARVSAPTHTKLFDGLASKLAEPGAAGDLATLGVAHAAFAAGRAAAARPPAARARPLLEVLARRFVALLRQQHDLRPSEPANPHHVAIFARACLQAGLHSSRLSKFLAEMLAPEPRVSEDAGSSTGVSAAARASAAAASAAASGRTGLLELVDAAASTLVSLERSVASRRGEVLKAEALSGAELLKEILRASLSVLHSTRGPGQGVSATMALMPATSSAAHEGEKRRLAAWDDRLESWLPEDWPGLFRPSLLGSAVRERSTRPEARPSSSSSGSTASRRNPGRRTGRSSNSYESQSREGNDELPG</sequence>
<accession>A0A813I381</accession>
<proteinExistence type="predicted"/>
<feature type="compositionally biased region" description="Basic and acidic residues" evidence="1">
    <location>
        <begin position="415"/>
        <end position="425"/>
    </location>
</feature>
<dbReference type="AlphaFoldDB" id="A0A813I381"/>
<evidence type="ECO:0000313" key="3">
    <source>
        <dbReference type="Proteomes" id="UP000626109"/>
    </source>
</evidence>
<dbReference type="EMBL" id="CAJNNW010003464">
    <property type="protein sequence ID" value="CAE8645406.1"/>
    <property type="molecule type" value="Genomic_DNA"/>
</dbReference>
<reference evidence="2" key="1">
    <citation type="submission" date="2021-02" db="EMBL/GenBank/DDBJ databases">
        <authorList>
            <person name="Dougan E. K."/>
            <person name="Rhodes N."/>
            <person name="Thang M."/>
            <person name="Chan C."/>
        </authorList>
    </citation>
    <scope>NUCLEOTIDE SEQUENCE</scope>
</reference>